<evidence type="ECO:0000256" key="10">
    <source>
        <dbReference type="RuleBase" id="RU000488"/>
    </source>
</evidence>
<keyword evidence="8 9" id="KW-0472">Membrane</keyword>
<comment type="subcellular location">
    <subcellularLocation>
        <location evidence="1">Mitochondrion membrane</location>
        <topology evidence="1">Multi-pass membrane protein</topology>
    </subcellularLocation>
</comment>
<evidence type="ECO:0000256" key="4">
    <source>
        <dbReference type="ARBA" id="ARBA00022692"/>
    </source>
</evidence>
<dbReference type="PANTHER" id="PTHR45624:SF12">
    <property type="entry name" value="MITOCHONDRIAL ORNITHINE TRANSPORTER 1"/>
    <property type="match status" value="1"/>
</dbReference>
<evidence type="ECO:0000256" key="1">
    <source>
        <dbReference type="ARBA" id="ARBA00004225"/>
    </source>
</evidence>
<protein>
    <recommendedName>
        <fullName evidence="13">Mitochondrial ornithine transporter 1</fullName>
    </recommendedName>
</protein>
<keyword evidence="5" id="KW-0677">Repeat</keyword>
<dbReference type="InterPro" id="IPR023395">
    <property type="entry name" value="MCP_dom_sf"/>
</dbReference>
<organism evidence="11 12">
    <name type="scientific">Cichlidogyrus casuarinus</name>
    <dbReference type="NCBI Taxonomy" id="1844966"/>
    <lineage>
        <taxon>Eukaryota</taxon>
        <taxon>Metazoa</taxon>
        <taxon>Spiralia</taxon>
        <taxon>Lophotrochozoa</taxon>
        <taxon>Platyhelminthes</taxon>
        <taxon>Monogenea</taxon>
        <taxon>Monopisthocotylea</taxon>
        <taxon>Dactylogyridea</taxon>
        <taxon>Ancyrocephalidae</taxon>
        <taxon>Cichlidogyrus</taxon>
    </lineage>
</organism>
<keyword evidence="4 9" id="KW-0812">Transmembrane</keyword>
<dbReference type="GO" id="GO:0031966">
    <property type="term" value="C:mitochondrial membrane"/>
    <property type="evidence" value="ECO:0007669"/>
    <property type="project" value="UniProtKB-SubCell"/>
</dbReference>
<dbReference type="SUPFAM" id="SSF103506">
    <property type="entry name" value="Mitochondrial carrier"/>
    <property type="match status" value="1"/>
</dbReference>
<dbReference type="Gene3D" id="1.50.40.10">
    <property type="entry name" value="Mitochondrial carrier domain"/>
    <property type="match status" value="1"/>
</dbReference>
<evidence type="ECO:0000256" key="8">
    <source>
        <dbReference type="ARBA" id="ARBA00023136"/>
    </source>
</evidence>
<feature type="repeat" description="Solcar" evidence="9">
    <location>
        <begin position="218"/>
        <end position="310"/>
    </location>
</feature>
<dbReference type="InterPro" id="IPR018108">
    <property type="entry name" value="MCP_transmembrane"/>
</dbReference>
<sequence>MTILNSIFESNMTVDLVNGLVGFIAGTFGGMANVIVGQPLDTVKVKMQAFPEVYKNSVQCMVDTFKKDGLFRGLYAGTMPALVSNVSENAVLFCALPINQKAVAYLRSKPVDQLSSLDHAVAGSGAAIWSTLVLCPTELVKCRLQSLREMADVQHAKQTQIGALQVARDIYRSEGVQGFTRGMSATFMREVPGYFFFFGGYEVTRSLLCAEGQDKSQIGPMKTAFAGGVGGIALWSIIFPFDVAKSRIQIGHIHSSAHTVENSPGLLKTMTDIIKNEGAGALYRGIWPTLIRTFPSTGALFVVVEYIKTTFSNMT</sequence>
<feature type="repeat" description="Solcar" evidence="9">
    <location>
        <begin position="114"/>
        <end position="207"/>
    </location>
</feature>
<keyword evidence="6" id="KW-1133">Transmembrane helix</keyword>
<proteinExistence type="inferred from homology"/>
<reference evidence="11 12" key="1">
    <citation type="submission" date="2024-11" db="EMBL/GenBank/DDBJ databases">
        <title>Adaptive evolution of stress response genes in parasites aligns with host niche diversity.</title>
        <authorList>
            <person name="Hahn C."/>
            <person name="Resl P."/>
        </authorList>
    </citation>
    <scope>NUCLEOTIDE SEQUENCE [LARGE SCALE GENOMIC DNA]</scope>
    <source>
        <strain evidence="11">EGGRZ-B1_66</strain>
        <tissue evidence="11">Body</tissue>
    </source>
</reference>
<evidence type="ECO:0000256" key="3">
    <source>
        <dbReference type="ARBA" id="ARBA00022448"/>
    </source>
</evidence>
<gene>
    <name evidence="11" type="ORF">Ciccas_004514</name>
</gene>
<keyword evidence="12" id="KW-1185">Reference proteome</keyword>
<dbReference type="EMBL" id="JBJKFK010000475">
    <property type="protein sequence ID" value="KAL3316835.1"/>
    <property type="molecule type" value="Genomic_DNA"/>
</dbReference>
<feature type="repeat" description="Solcar" evidence="9">
    <location>
        <begin position="17"/>
        <end position="102"/>
    </location>
</feature>
<keyword evidence="7" id="KW-0496">Mitochondrion</keyword>
<accession>A0ABD2QBE7</accession>
<dbReference type="InterPro" id="IPR050567">
    <property type="entry name" value="Mitochondrial_Carrier"/>
</dbReference>
<evidence type="ECO:0000313" key="11">
    <source>
        <dbReference type="EMBL" id="KAL3316835.1"/>
    </source>
</evidence>
<dbReference type="PROSITE" id="PS50920">
    <property type="entry name" value="SOLCAR"/>
    <property type="match status" value="3"/>
</dbReference>
<evidence type="ECO:0000256" key="2">
    <source>
        <dbReference type="ARBA" id="ARBA00006375"/>
    </source>
</evidence>
<dbReference type="PANTHER" id="PTHR45624">
    <property type="entry name" value="MITOCHONDRIAL BASIC AMINO ACIDS TRANSPORTER-RELATED"/>
    <property type="match status" value="1"/>
</dbReference>
<evidence type="ECO:0000256" key="7">
    <source>
        <dbReference type="ARBA" id="ARBA00023128"/>
    </source>
</evidence>
<dbReference type="Proteomes" id="UP001626550">
    <property type="component" value="Unassembled WGS sequence"/>
</dbReference>
<keyword evidence="3 10" id="KW-0813">Transport</keyword>
<evidence type="ECO:0000313" key="12">
    <source>
        <dbReference type="Proteomes" id="UP001626550"/>
    </source>
</evidence>
<dbReference type="Pfam" id="PF00153">
    <property type="entry name" value="Mito_carr"/>
    <property type="match status" value="3"/>
</dbReference>
<comment type="similarity">
    <text evidence="2 10">Belongs to the mitochondrial carrier (TC 2.A.29) family.</text>
</comment>
<evidence type="ECO:0008006" key="13">
    <source>
        <dbReference type="Google" id="ProtNLM"/>
    </source>
</evidence>
<comment type="caution">
    <text evidence="11">The sequence shown here is derived from an EMBL/GenBank/DDBJ whole genome shotgun (WGS) entry which is preliminary data.</text>
</comment>
<name>A0ABD2QBE7_9PLAT</name>
<evidence type="ECO:0000256" key="9">
    <source>
        <dbReference type="PROSITE-ProRule" id="PRU00282"/>
    </source>
</evidence>
<evidence type="ECO:0000256" key="6">
    <source>
        <dbReference type="ARBA" id="ARBA00022989"/>
    </source>
</evidence>
<evidence type="ECO:0000256" key="5">
    <source>
        <dbReference type="ARBA" id="ARBA00022737"/>
    </source>
</evidence>
<dbReference type="AlphaFoldDB" id="A0ABD2QBE7"/>